<protein>
    <recommendedName>
        <fullName evidence="3">Biopolymer transport protein ExbB</fullName>
    </recommendedName>
</protein>
<organism evidence="15 16">
    <name type="scientific">Rheinheimera mesophila</name>
    <dbReference type="NCBI Taxonomy" id="1547515"/>
    <lineage>
        <taxon>Bacteria</taxon>
        <taxon>Pseudomonadati</taxon>
        <taxon>Pseudomonadota</taxon>
        <taxon>Gammaproteobacteria</taxon>
        <taxon>Chromatiales</taxon>
        <taxon>Chromatiaceae</taxon>
        <taxon>Rheinheimera</taxon>
    </lineage>
</organism>
<dbReference type="RefSeq" id="WP_046518508.1">
    <property type="nucleotide sequence ID" value="NZ_LAVS01000002.1"/>
</dbReference>
<evidence type="ECO:0000256" key="11">
    <source>
        <dbReference type="ARBA" id="ARBA00024816"/>
    </source>
</evidence>
<evidence type="ECO:0000256" key="5">
    <source>
        <dbReference type="ARBA" id="ARBA00022475"/>
    </source>
</evidence>
<evidence type="ECO:0000256" key="12">
    <source>
        <dbReference type="RuleBase" id="RU004057"/>
    </source>
</evidence>
<keyword evidence="10 13" id="KW-0472">Membrane</keyword>
<feature type="transmembrane region" description="Helical" evidence="13">
    <location>
        <begin position="133"/>
        <end position="160"/>
    </location>
</feature>
<keyword evidence="6" id="KW-0997">Cell inner membrane</keyword>
<dbReference type="GO" id="GO:0005886">
    <property type="term" value="C:plasma membrane"/>
    <property type="evidence" value="ECO:0007669"/>
    <property type="project" value="UniProtKB-SubCell"/>
</dbReference>
<evidence type="ECO:0000256" key="1">
    <source>
        <dbReference type="ARBA" id="ARBA00004429"/>
    </source>
</evidence>
<comment type="subcellular location">
    <subcellularLocation>
        <location evidence="1">Cell inner membrane</location>
        <topology evidence="1">Multi-pass membrane protein</topology>
    </subcellularLocation>
    <subcellularLocation>
        <location evidence="12">Membrane</location>
        <topology evidence="12">Multi-pass membrane protein</topology>
    </subcellularLocation>
</comment>
<dbReference type="PANTHER" id="PTHR30625:SF14">
    <property type="entry name" value="BIOPOLYMER TRANSPORT PROTEIN EXBB"/>
    <property type="match status" value="1"/>
</dbReference>
<dbReference type="InterPro" id="IPR050790">
    <property type="entry name" value="ExbB/TolQ_transport"/>
</dbReference>
<keyword evidence="8 12" id="KW-0653">Protein transport</keyword>
<comment type="similarity">
    <text evidence="12">Belongs to the exbB/tolQ family.</text>
</comment>
<feature type="domain" description="MotA/TolQ/ExbB proton channel" evidence="14">
    <location>
        <begin position="110"/>
        <end position="212"/>
    </location>
</feature>
<dbReference type="InterPro" id="IPR002898">
    <property type="entry name" value="MotA_ExbB_proton_chnl"/>
</dbReference>
<evidence type="ECO:0000313" key="15">
    <source>
        <dbReference type="EMBL" id="RRJ19554.1"/>
    </source>
</evidence>
<dbReference type="AlphaFoldDB" id="A0A3P3QEI5"/>
<evidence type="ECO:0000256" key="8">
    <source>
        <dbReference type="ARBA" id="ARBA00022927"/>
    </source>
</evidence>
<sequence>MQENPYGIAALWAQGDFVIKAVALMLLLMSVASWSVILIRAVSLWRLKRISRASNDFWHAHSFTEGLRILSSADSASGPMNPFRYMADEGQAALDHHQSHQQDLHGNLPLAEWLTSCLRGAIDESAEQMQKGLAVLASVGSTAPFVGLFGTVWGIYHALVGIGVSGQASIDKVAGPVGEALIMTAFGLAVAIPAVLGYNALQRGNKNVLNKMHRFAHQLHAYFLTGAAPKSSKVVVPLKEAK</sequence>
<keyword evidence="9 13" id="KW-1133">Transmembrane helix</keyword>
<accession>A0A3P3QEI5</accession>
<evidence type="ECO:0000256" key="4">
    <source>
        <dbReference type="ARBA" id="ARBA00022448"/>
    </source>
</evidence>
<dbReference type="Proteomes" id="UP000276260">
    <property type="component" value="Unassembled WGS sequence"/>
</dbReference>
<evidence type="ECO:0000256" key="7">
    <source>
        <dbReference type="ARBA" id="ARBA00022692"/>
    </source>
</evidence>
<keyword evidence="16" id="KW-1185">Reference proteome</keyword>
<evidence type="ECO:0000313" key="16">
    <source>
        <dbReference type="Proteomes" id="UP000276260"/>
    </source>
</evidence>
<feature type="transmembrane region" description="Helical" evidence="13">
    <location>
        <begin position="180"/>
        <end position="201"/>
    </location>
</feature>
<feature type="transmembrane region" description="Helical" evidence="13">
    <location>
        <begin position="21"/>
        <end position="42"/>
    </location>
</feature>
<keyword evidence="5" id="KW-1003">Cell membrane</keyword>
<keyword evidence="4 12" id="KW-0813">Transport</keyword>
<dbReference type="OrthoDB" id="9805133at2"/>
<evidence type="ECO:0000256" key="2">
    <source>
        <dbReference type="ARBA" id="ARBA00011471"/>
    </source>
</evidence>
<evidence type="ECO:0000256" key="3">
    <source>
        <dbReference type="ARBA" id="ARBA00022093"/>
    </source>
</evidence>
<evidence type="ECO:0000256" key="6">
    <source>
        <dbReference type="ARBA" id="ARBA00022519"/>
    </source>
</evidence>
<dbReference type="Pfam" id="PF01618">
    <property type="entry name" value="MotA_ExbB"/>
    <property type="match status" value="1"/>
</dbReference>
<evidence type="ECO:0000259" key="14">
    <source>
        <dbReference type="Pfam" id="PF01618"/>
    </source>
</evidence>
<name>A0A3P3QEI5_9GAMM</name>
<gene>
    <name evidence="15" type="ORF">EIK76_13970</name>
</gene>
<evidence type="ECO:0000256" key="9">
    <source>
        <dbReference type="ARBA" id="ARBA00022989"/>
    </source>
</evidence>
<comment type="caution">
    <text evidence="15">The sequence shown here is derived from an EMBL/GenBank/DDBJ whole genome shotgun (WGS) entry which is preliminary data.</text>
</comment>
<dbReference type="EMBL" id="RRCF01000004">
    <property type="protein sequence ID" value="RRJ19554.1"/>
    <property type="molecule type" value="Genomic_DNA"/>
</dbReference>
<dbReference type="PANTHER" id="PTHR30625">
    <property type="entry name" value="PROTEIN TOLQ"/>
    <property type="match status" value="1"/>
</dbReference>
<keyword evidence="7 13" id="KW-0812">Transmembrane</keyword>
<evidence type="ECO:0000256" key="10">
    <source>
        <dbReference type="ARBA" id="ARBA00023136"/>
    </source>
</evidence>
<proteinExistence type="inferred from homology"/>
<reference evidence="15 16" key="1">
    <citation type="submission" date="2018-11" db="EMBL/GenBank/DDBJ databases">
        <title>Draft genome analysis of Rheinheimera mesophila isolated from an industrial waste site.</title>
        <authorList>
            <person name="Yu Q."/>
            <person name="Qi Y."/>
            <person name="Zhang H."/>
            <person name="Lu Y."/>
            <person name="Pu J."/>
        </authorList>
    </citation>
    <scope>NUCLEOTIDE SEQUENCE [LARGE SCALE GENOMIC DNA]</scope>
    <source>
        <strain evidence="15 16">IITR13</strain>
    </source>
</reference>
<evidence type="ECO:0000256" key="13">
    <source>
        <dbReference type="SAM" id="Phobius"/>
    </source>
</evidence>
<dbReference type="GO" id="GO:0017038">
    <property type="term" value="P:protein import"/>
    <property type="evidence" value="ECO:0007669"/>
    <property type="project" value="TreeGrafter"/>
</dbReference>
<comment type="function">
    <text evidence="11">Involved in the TonB-dependent energy-dependent transport of various receptor-bound substrates. Protects ExbD from proteolytic degradation and functionally stabilizes TonB.</text>
</comment>
<comment type="subunit">
    <text evidence="2">The accessory proteins ExbB and ExbD seem to form a complex with TonB.</text>
</comment>